<accession>A0ACB8QLQ3</accession>
<evidence type="ECO:0000313" key="1">
    <source>
        <dbReference type="EMBL" id="KAI0032640.1"/>
    </source>
</evidence>
<organism evidence="1 2">
    <name type="scientific">Vararia minispora EC-137</name>
    <dbReference type="NCBI Taxonomy" id="1314806"/>
    <lineage>
        <taxon>Eukaryota</taxon>
        <taxon>Fungi</taxon>
        <taxon>Dikarya</taxon>
        <taxon>Basidiomycota</taxon>
        <taxon>Agaricomycotina</taxon>
        <taxon>Agaricomycetes</taxon>
        <taxon>Russulales</taxon>
        <taxon>Lachnocladiaceae</taxon>
        <taxon>Vararia</taxon>
    </lineage>
</organism>
<sequence>MAYHPPHTYGKGSKRLPPILVPPQRAYATPSSQDIQLPTGPVPTSPRAKADGIDYKYSATILAVRQSPSYSGTRAEPDEAVLLLTSDDPSSPPADQPTNSPLPAPRPCASPNSPTAPATGDSVRATSTPSSTSARPRPRLTLSLLLGLTAPS</sequence>
<dbReference type="EMBL" id="MU273540">
    <property type="protein sequence ID" value="KAI0032640.1"/>
    <property type="molecule type" value="Genomic_DNA"/>
</dbReference>
<evidence type="ECO:0000313" key="2">
    <source>
        <dbReference type="Proteomes" id="UP000814128"/>
    </source>
</evidence>
<reference evidence="1" key="2">
    <citation type="journal article" date="2022" name="New Phytol.">
        <title>Evolutionary transition to the ectomycorrhizal habit in the genomes of a hyperdiverse lineage of mushroom-forming fungi.</title>
        <authorList>
            <person name="Looney B."/>
            <person name="Miyauchi S."/>
            <person name="Morin E."/>
            <person name="Drula E."/>
            <person name="Courty P.E."/>
            <person name="Kohler A."/>
            <person name="Kuo A."/>
            <person name="LaButti K."/>
            <person name="Pangilinan J."/>
            <person name="Lipzen A."/>
            <person name="Riley R."/>
            <person name="Andreopoulos W."/>
            <person name="He G."/>
            <person name="Johnson J."/>
            <person name="Nolan M."/>
            <person name="Tritt A."/>
            <person name="Barry K.W."/>
            <person name="Grigoriev I.V."/>
            <person name="Nagy L.G."/>
            <person name="Hibbett D."/>
            <person name="Henrissat B."/>
            <person name="Matheny P.B."/>
            <person name="Labbe J."/>
            <person name="Martin F.M."/>
        </authorList>
    </citation>
    <scope>NUCLEOTIDE SEQUENCE</scope>
    <source>
        <strain evidence="1">EC-137</strain>
    </source>
</reference>
<proteinExistence type="predicted"/>
<name>A0ACB8QLQ3_9AGAM</name>
<comment type="caution">
    <text evidence="1">The sequence shown here is derived from an EMBL/GenBank/DDBJ whole genome shotgun (WGS) entry which is preliminary data.</text>
</comment>
<reference evidence="1" key="1">
    <citation type="submission" date="2021-02" db="EMBL/GenBank/DDBJ databases">
        <authorList>
            <consortium name="DOE Joint Genome Institute"/>
            <person name="Ahrendt S."/>
            <person name="Looney B.P."/>
            <person name="Miyauchi S."/>
            <person name="Morin E."/>
            <person name="Drula E."/>
            <person name="Courty P.E."/>
            <person name="Chicoki N."/>
            <person name="Fauchery L."/>
            <person name="Kohler A."/>
            <person name="Kuo A."/>
            <person name="Labutti K."/>
            <person name="Pangilinan J."/>
            <person name="Lipzen A."/>
            <person name="Riley R."/>
            <person name="Andreopoulos W."/>
            <person name="He G."/>
            <person name="Johnson J."/>
            <person name="Barry K.W."/>
            <person name="Grigoriev I.V."/>
            <person name="Nagy L."/>
            <person name="Hibbett D."/>
            <person name="Henrissat B."/>
            <person name="Matheny P.B."/>
            <person name="Labbe J."/>
            <person name="Martin F."/>
        </authorList>
    </citation>
    <scope>NUCLEOTIDE SEQUENCE</scope>
    <source>
        <strain evidence="1">EC-137</strain>
    </source>
</reference>
<keyword evidence="2" id="KW-1185">Reference proteome</keyword>
<dbReference type="Proteomes" id="UP000814128">
    <property type="component" value="Unassembled WGS sequence"/>
</dbReference>
<protein>
    <submittedName>
        <fullName evidence="1">Uncharacterized protein</fullName>
    </submittedName>
</protein>
<gene>
    <name evidence="1" type="ORF">K488DRAFT_85682</name>
</gene>